<organism evidence="2 3">
    <name type="scientific">Nonomuraea guangzhouensis</name>
    <dbReference type="NCBI Taxonomy" id="1291555"/>
    <lineage>
        <taxon>Bacteria</taxon>
        <taxon>Bacillati</taxon>
        <taxon>Actinomycetota</taxon>
        <taxon>Actinomycetes</taxon>
        <taxon>Streptosporangiales</taxon>
        <taxon>Streptosporangiaceae</taxon>
        <taxon>Nonomuraea</taxon>
    </lineage>
</organism>
<reference evidence="3" key="1">
    <citation type="journal article" date="2019" name="Int. J. Syst. Evol. Microbiol.">
        <title>The Global Catalogue of Microorganisms (GCM) 10K type strain sequencing project: providing services to taxonomists for standard genome sequencing and annotation.</title>
        <authorList>
            <consortium name="The Broad Institute Genomics Platform"/>
            <consortium name="The Broad Institute Genome Sequencing Center for Infectious Disease"/>
            <person name="Wu L."/>
            <person name="Ma J."/>
        </authorList>
    </citation>
    <scope>NUCLEOTIDE SEQUENCE [LARGE SCALE GENOMIC DNA]</scope>
    <source>
        <strain evidence="3">CGMCC 1.15399</strain>
    </source>
</reference>
<name>A0ABW4G2Y8_9ACTN</name>
<feature type="transmembrane region" description="Helical" evidence="1">
    <location>
        <begin position="36"/>
        <end position="56"/>
    </location>
</feature>
<evidence type="ECO:0000313" key="2">
    <source>
        <dbReference type="EMBL" id="MFD1536503.1"/>
    </source>
</evidence>
<evidence type="ECO:0000256" key="1">
    <source>
        <dbReference type="SAM" id="Phobius"/>
    </source>
</evidence>
<protein>
    <submittedName>
        <fullName evidence="2">Uncharacterized protein</fullName>
    </submittedName>
</protein>
<dbReference type="Proteomes" id="UP001597097">
    <property type="component" value="Unassembled WGS sequence"/>
</dbReference>
<evidence type="ECO:0000313" key="3">
    <source>
        <dbReference type="Proteomes" id="UP001597097"/>
    </source>
</evidence>
<sequence>MASEAKANQPLIVFWCGVAVAEFGAIQPGFGYPWHLSAWAVAGLLVALGLLSVKVPEILRSEQARQRLRLAGYVVGTVLVTHQLSSTAYVTTASRAGSLLLYGIAAVMAVWHHAVRATTRGSLLIVADLEPAGLRDLLATHTGDTVTVYRTDRVTDELRELEAEHGLVVVAGREHDPRAKERLSASGLSRQVPDIAERTVIVAGPRPFQRYVRGALTRLSVPKAQVRTTRFKRRPFV</sequence>
<feature type="transmembrane region" description="Helical" evidence="1">
    <location>
        <begin position="68"/>
        <end position="90"/>
    </location>
</feature>
<feature type="transmembrane region" description="Helical" evidence="1">
    <location>
        <begin position="12"/>
        <end position="30"/>
    </location>
</feature>
<keyword evidence="3" id="KW-1185">Reference proteome</keyword>
<dbReference type="EMBL" id="JBHUCM010000005">
    <property type="protein sequence ID" value="MFD1536503.1"/>
    <property type="molecule type" value="Genomic_DNA"/>
</dbReference>
<keyword evidence="1" id="KW-0812">Transmembrane</keyword>
<dbReference type="RefSeq" id="WP_219530197.1">
    <property type="nucleotide sequence ID" value="NZ_JAHKRM010000008.1"/>
</dbReference>
<keyword evidence="1" id="KW-1133">Transmembrane helix</keyword>
<keyword evidence="1" id="KW-0472">Membrane</keyword>
<gene>
    <name evidence="2" type="ORF">ACFSJ0_05625</name>
</gene>
<accession>A0ABW4G2Y8</accession>
<comment type="caution">
    <text evidence="2">The sequence shown here is derived from an EMBL/GenBank/DDBJ whole genome shotgun (WGS) entry which is preliminary data.</text>
</comment>
<proteinExistence type="predicted"/>
<feature type="transmembrane region" description="Helical" evidence="1">
    <location>
        <begin position="96"/>
        <end position="115"/>
    </location>
</feature>